<protein>
    <submittedName>
        <fullName evidence="1">Uncharacterized protein</fullName>
    </submittedName>
</protein>
<comment type="caution">
    <text evidence="1">The sequence shown here is derived from an EMBL/GenBank/DDBJ whole genome shotgun (WGS) entry which is preliminary data.</text>
</comment>
<accession>A0A084JQD0</accession>
<evidence type="ECO:0000313" key="2">
    <source>
        <dbReference type="Proteomes" id="UP000028525"/>
    </source>
</evidence>
<proteinExistence type="predicted"/>
<reference evidence="1 2" key="1">
    <citation type="submission" date="2014-07" db="EMBL/GenBank/DDBJ databases">
        <title>Draft genome of Clostridium celerecrescens 152B isolated from sediments associated with methane hydrate from Krishna Godavari basin.</title>
        <authorList>
            <person name="Honkalas V.S."/>
            <person name="Dabir A.P."/>
            <person name="Arora P."/>
            <person name="Dhakephalkar P.K."/>
        </authorList>
    </citation>
    <scope>NUCLEOTIDE SEQUENCE [LARGE SCALE GENOMIC DNA]</scope>
    <source>
        <strain evidence="1 2">152B</strain>
    </source>
</reference>
<dbReference type="Proteomes" id="UP000028525">
    <property type="component" value="Unassembled WGS sequence"/>
</dbReference>
<dbReference type="EMBL" id="JPME01000007">
    <property type="protein sequence ID" value="KEZ91164.1"/>
    <property type="molecule type" value="Genomic_DNA"/>
</dbReference>
<name>A0A084JQD0_9FIRM</name>
<gene>
    <name evidence="1" type="ORF">IO98_05320</name>
</gene>
<dbReference type="RefSeq" id="WP_038278645.1">
    <property type="nucleotide sequence ID" value="NZ_JPME01000007.1"/>
</dbReference>
<sequence>MKRMVEKSLLALHISIVFIFTFPNVIHAETINGYTRQDSSSFYHLPPENWADAGLYSSEDGGWYSVGKYDAEIDRRTVDCFYGGQYNGQVGYADANMNMVIPFTDKWDSVEDFYKGRAMTSHYESGRNADGNYYSYDIKYLIDVNGNVLNEIKLKHSVKDNFSYGSENNVYNGSLVASDGEKYYYQIFGFKNLKESTGLNIEVVKYSDGSYYNHIYSFSDYPFLIDRYKDGEHGNQLMLTNFDENGVAELKCYDTDSWAYHEPVGFGDSGWGYKRTITLGKITIWGTVMQ</sequence>
<organism evidence="1 2">
    <name type="scientific">Lacrimispora celerecrescens</name>
    <dbReference type="NCBI Taxonomy" id="29354"/>
    <lineage>
        <taxon>Bacteria</taxon>
        <taxon>Bacillati</taxon>
        <taxon>Bacillota</taxon>
        <taxon>Clostridia</taxon>
        <taxon>Lachnospirales</taxon>
        <taxon>Lachnospiraceae</taxon>
        <taxon>Lacrimispora</taxon>
    </lineage>
</organism>
<keyword evidence="2" id="KW-1185">Reference proteome</keyword>
<evidence type="ECO:0000313" key="1">
    <source>
        <dbReference type="EMBL" id="KEZ91164.1"/>
    </source>
</evidence>
<dbReference type="AlphaFoldDB" id="A0A084JQD0"/>
<dbReference type="OrthoDB" id="9820087at2"/>
<dbReference type="STRING" id="29354.IO98_05320"/>